<proteinExistence type="predicted"/>
<dbReference type="Proteomes" id="UP000638648">
    <property type="component" value="Unassembled WGS sequence"/>
</dbReference>
<keyword evidence="2" id="KW-0812">Transmembrane</keyword>
<evidence type="ECO:0000259" key="3">
    <source>
        <dbReference type="Pfam" id="PF02517"/>
    </source>
</evidence>
<keyword evidence="2" id="KW-1133">Transmembrane helix</keyword>
<dbReference type="GO" id="GO:0080120">
    <property type="term" value="P:CAAX-box protein maturation"/>
    <property type="evidence" value="ECO:0007669"/>
    <property type="project" value="UniProtKB-ARBA"/>
</dbReference>
<feature type="transmembrane region" description="Helical" evidence="2">
    <location>
        <begin position="102"/>
        <end position="124"/>
    </location>
</feature>
<evidence type="ECO:0000313" key="5">
    <source>
        <dbReference type="Proteomes" id="UP000638648"/>
    </source>
</evidence>
<sequence length="244" mass="25530">MTSEPPAPEPSGPVQPGPLPSAEQPPPRWGIPTAIGSLLGFIILSNGVVIGLSTVGVDSTTAQIVAILVGWLSLGGWPLLAARRRGNGPRSDFALAFRPRDLGIGLLAALVVYVAGAVYLVVYLSLTGAEPTSALGTTAEGAGASWQVVVLAVQALCAPFVEELHFRGLWWGALRRRGLATWLTLLVTALLFAVVHFEPTRVVFLFAAGLACGFVRMRTGRLGPAIVTHFLVNLLAAVGLLSLL</sequence>
<comment type="caution">
    <text evidence="4">The sequence shown here is derived from an EMBL/GenBank/DDBJ whole genome shotgun (WGS) entry which is preliminary data.</text>
</comment>
<feature type="region of interest" description="Disordered" evidence="1">
    <location>
        <begin position="1"/>
        <end position="26"/>
    </location>
</feature>
<dbReference type="PANTHER" id="PTHR36435:SF1">
    <property type="entry name" value="CAAX AMINO TERMINAL PROTEASE FAMILY PROTEIN"/>
    <property type="match status" value="1"/>
</dbReference>
<keyword evidence="4" id="KW-0645">Protease</keyword>
<organism evidence="4 5">
    <name type="scientific">Actinopolymorpha pittospori</name>
    <dbReference type="NCBI Taxonomy" id="648752"/>
    <lineage>
        <taxon>Bacteria</taxon>
        <taxon>Bacillati</taxon>
        <taxon>Actinomycetota</taxon>
        <taxon>Actinomycetes</taxon>
        <taxon>Propionibacteriales</taxon>
        <taxon>Actinopolymorphaceae</taxon>
        <taxon>Actinopolymorpha</taxon>
    </lineage>
</organism>
<name>A0A927RL25_9ACTN</name>
<keyword evidence="5" id="KW-1185">Reference proteome</keyword>
<dbReference type="Pfam" id="PF02517">
    <property type="entry name" value="Rce1-like"/>
    <property type="match status" value="1"/>
</dbReference>
<reference evidence="4" key="1">
    <citation type="submission" date="2020-10" db="EMBL/GenBank/DDBJ databases">
        <title>Sequencing the genomes of 1000 actinobacteria strains.</title>
        <authorList>
            <person name="Klenk H.-P."/>
        </authorList>
    </citation>
    <scope>NUCLEOTIDE SEQUENCE</scope>
    <source>
        <strain evidence="4">DSM 45354</strain>
    </source>
</reference>
<dbReference type="GO" id="GO:0006508">
    <property type="term" value="P:proteolysis"/>
    <property type="evidence" value="ECO:0007669"/>
    <property type="project" value="UniProtKB-KW"/>
</dbReference>
<evidence type="ECO:0000256" key="1">
    <source>
        <dbReference type="SAM" id="MobiDB-lite"/>
    </source>
</evidence>
<dbReference type="InterPro" id="IPR052710">
    <property type="entry name" value="CAAX_protease"/>
</dbReference>
<feature type="domain" description="CAAX prenyl protease 2/Lysostaphin resistance protein A-like" evidence="3">
    <location>
        <begin position="145"/>
        <end position="235"/>
    </location>
</feature>
<dbReference type="AlphaFoldDB" id="A0A927RL25"/>
<dbReference type="EMBL" id="JADBEM010000001">
    <property type="protein sequence ID" value="MBE1608806.1"/>
    <property type="molecule type" value="Genomic_DNA"/>
</dbReference>
<evidence type="ECO:0000313" key="4">
    <source>
        <dbReference type="EMBL" id="MBE1608806.1"/>
    </source>
</evidence>
<feature type="transmembrane region" description="Helical" evidence="2">
    <location>
        <begin position="144"/>
        <end position="166"/>
    </location>
</feature>
<feature type="transmembrane region" description="Helical" evidence="2">
    <location>
        <begin position="34"/>
        <end position="55"/>
    </location>
</feature>
<feature type="transmembrane region" description="Helical" evidence="2">
    <location>
        <begin position="178"/>
        <end position="196"/>
    </location>
</feature>
<keyword evidence="4" id="KW-0378">Hydrolase</keyword>
<dbReference type="GO" id="GO:0004175">
    <property type="term" value="F:endopeptidase activity"/>
    <property type="evidence" value="ECO:0007669"/>
    <property type="project" value="UniProtKB-ARBA"/>
</dbReference>
<keyword evidence="2" id="KW-0472">Membrane</keyword>
<accession>A0A927RL25</accession>
<dbReference type="RefSeq" id="WP_192752512.1">
    <property type="nucleotide sequence ID" value="NZ_BAABJL010000172.1"/>
</dbReference>
<feature type="transmembrane region" description="Helical" evidence="2">
    <location>
        <begin position="61"/>
        <end position="81"/>
    </location>
</feature>
<dbReference type="InterPro" id="IPR003675">
    <property type="entry name" value="Rce1/LyrA-like_dom"/>
</dbReference>
<dbReference type="PANTHER" id="PTHR36435">
    <property type="entry name" value="SLR1288 PROTEIN"/>
    <property type="match status" value="1"/>
</dbReference>
<feature type="transmembrane region" description="Helical" evidence="2">
    <location>
        <begin position="226"/>
        <end position="243"/>
    </location>
</feature>
<protein>
    <submittedName>
        <fullName evidence="4">Membrane protease YdiL (CAAX protease family)</fullName>
    </submittedName>
</protein>
<gene>
    <name evidence="4" type="ORF">HEB94_005654</name>
</gene>
<evidence type="ECO:0000256" key="2">
    <source>
        <dbReference type="SAM" id="Phobius"/>
    </source>
</evidence>